<keyword evidence="2" id="KW-1185">Reference proteome</keyword>
<evidence type="ECO:0000313" key="1">
    <source>
        <dbReference type="EMBL" id="KAG8011249.1"/>
    </source>
</evidence>
<comment type="caution">
    <text evidence="1">The sequence shown here is derived from an EMBL/GenBank/DDBJ whole genome shotgun (WGS) entry which is preliminary data.</text>
</comment>
<dbReference type="EMBL" id="CM024802">
    <property type="protein sequence ID" value="KAG8011249.1"/>
    <property type="molecule type" value="Genomic_DNA"/>
</dbReference>
<protein>
    <submittedName>
        <fullName evidence="1">Aldehyde dehydrogenase family 8 member A1</fullName>
    </submittedName>
</protein>
<sequence>MSKNSYLVLENYIGGKFVPSRSHIDSYDPSTGEVYCKVPDSAEEEVEAAVAAAKEAFPAWSDRSPEQRAQVLNKLADLMEANLEQFAQAESRDQGKTVTFARTVDIPRSVHNFRFFASSVRHHTTDCSQWITWAA</sequence>
<organism evidence="1 2">
    <name type="scientific">Nibea albiflora</name>
    <name type="common">Yellow drum</name>
    <name type="synonym">Corvina albiflora</name>
    <dbReference type="NCBI Taxonomy" id="240163"/>
    <lineage>
        <taxon>Eukaryota</taxon>
        <taxon>Metazoa</taxon>
        <taxon>Chordata</taxon>
        <taxon>Craniata</taxon>
        <taxon>Vertebrata</taxon>
        <taxon>Euteleostomi</taxon>
        <taxon>Actinopterygii</taxon>
        <taxon>Neopterygii</taxon>
        <taxon>Teleostei</taxon>
        <taxon>Neoteleostei</taxon>
        <taxon>Acanthomorphata</taxon>
        <taxon>Eupercaria</taxon>
        <taxon>Sciaenidae</taxon>
        <taxon>Nibea</taxon>
    </lineage>
</organism>
<gene>
    <name evidence="1" type="primary">ALDH8A1</name>
    <name evidence="1" type="ORF">GBF38_005956</name>
</gene>
<evidence type="ECO:0000313" key="2">
    <source>
        <dbReference type="Proteomes" id="UP000805704"/>
    </source>
</evidence>
<dbReference type="Proteomes" id="UP000805704">
    <property type="component" value="Chromosome 14"/>
</dbReference>
<proteinExistence type="predicted"/>
<reference evidence="1" key="1">
    <citation type="submission" date="2020-04" db="EMBL/GenBank/DDBJ databases">
        <title>A chromosome-scale assembly and high-density genetic map of the yellow drum (Nibea albiflora) genome.</title>
        <authorList>
            <person name="Xu D."/>
            <person name="Zhang W."/>
            <person name="Chen R."/>
            <person name="Tan P."/>
            <person name="Wang L."/>
            <person name="Song H."/>
            <person name="Tian L."/>
            <person name="Zhu Q."/>
            <person name="Wang B."/>
        </authorList>
    </citation>
    <scope>NUCLEOTIDE SEQUENCE</scope>
    <source>
        <strain evidence="1">ZJHYS-2018</strain>
    </source>
</reference>
<accession>A0ACB7F9Q6</accession>
<name>A0ACB7F9Q6_NIBAL</name>